<gene>
    <name evidence="1" type="ORF">E6C27_scaffold697G00360</name>
</gene>
<organism evidence="1 2">
    <name type="scientific">Cucumis melo var. makuwa</name>
    <name type="common">Oriental melon</name>
    <dbReference type="NCBI Taxonomy" id="1194695"/>
    <lineage>
        <taxon>Eukaryota</taxon>
        <taxon>Viridiplantae</taxon>
        <taxon>Streptophyta</taxon>
        <taxon>Embryophyta</taxon>
        <taxon>Tracheophyta</taxon>
        <taxon>Spermatophyta</taxon>
        <taxon>Magnoliopsida</taxon>
        <taxon>eudicotyledons</taxon>
        <taxon>Gunneridae</taxon>
        <taxon>Pentapetalae</taxon>
        <taxon>rosids</taxon>
        <taxon>fabids</taxon>
        <taxon>Cucurbitales</taxon>
        <taxon>Cucurbitaceae</taxon>
        <taxon>Benincaseae</taxon>
        <taxon>Cucumis</taxon>
    </lineage>
</organism>
<dbReference type="EMBL" id="SSTE01008168">
    <property type="protein sequence ID" value="KAA0056150.1"/>
    <property type="molecule type" value="Genomic_DNA"/>
</dbReference>
<evidence type="ECO:0000313" key="2">
    <source>
        <dbReference type="Proteomes" id="UP000321393"/>
    </source>
</evidence>
<name>A0A5A7ULY1_CUCMM</name>
<dbReference type="Proteomes" id="UP000321393">
    <property type="component" value="Unassembled WGS sequence"/>
</dbReference>
<accession>A0A5A7ULY1</accession>
<evidence type="ECO:0000313" key="1">
    <source>
        <dbReference type="EMBL" id="KAA0056150.1"/>
    </source>
</evidence>
<comment type="caution">
    <text evidence="1">The sequence shown here is derived from an EMBL/GenBank/DDBJ whole genome shotgun (WGS) entry which is preliminary data.</text>
</comment>
<sequence length="98" mass="10703">MHTSISLVIPKDAHISRVIPKDAHISLVIPKDAHISLVIPKDAHISLLIPKDTVPVRYATPLIKLTVTPQSTLNRLQQSHHNNIQVNGSVISLASQTV</sequence>
<dbReference type="AlphaFoldDB" id="A0A5A7ULY1"/>
<reference evidence="1 2" key="1">
    <citation type="submission" date="2019-08" db="EMBL/GenBank/DDBJ databases">
        <title>Draft genome sequences of two oriental melons (Cucumis melo L. var makuwa).</title>
        <authorList>
            <person name="Kwon S.-Y."/>
        </authorList>
    </citation>
    <scope>NUCLEOTIDE SEQUENCE [LARGE SCALE GENOMIC DNA]</scope>
    <source>
        <strain evidence="2">cv. SW 3</strain>
        <tissue evidence="1">Leaf</tissue>
    </source>
</reference>
<evidence type="ECO:0008006" key="3">
    <source>
        <dbReference type="Google" id="ProtNLM"/>
    </source>
</evidence>
<proteinExistence type="predicted"/>
<protein>
    <recommendedName>
        <fullName evidence="3">NBS-LRR type resistance protein</fullName>
    </recommendedName>
</protein>